<evidence type="ECO:0000313" key="7">
    <source>
        <dbReference type="EMBL" id="CCI44836.1"/>
    </source>
</evidence>
<dbReference type="InterPro" id="IPR007603">
    <property type="entry name" value="Choline_transptr-like"/>
</dbReference>
<name>A0A024GDA8_9STRA</name>
<feature type="transmembrane region" description="Helical" evidence="6">
    <location>
        <begin position="437"/>
        <end position="458"/>
    </location>
</feature>
<keyword evidence="5 6" id="KW-0472">Membrane</keyword>
<feature type="transmembrane region" description="Helical" evidence="6">
    <location>
        <begin position="104"/>
        <end position="125"/>
    </location>
</feature>
<protein>
    <recommendedName>
        <fullName evidence="6">Choline transporter-like protein</fullName>
    </recommendedName>
</protein>
<evidence type="ECO:0000256" key="4">
    <source>
        <dbReference type="ARBA" id="ARBA00022989"/>
    </source>
</evidence>
<evidence type="ECO:0000256" key="6">
    <source>
        <dbReference type="RuleBase" id="RU368066"/>
    </source>
</evidence>
<dbReference type="Pfam" id="PF04515">
    <property type="entry name" value="Choline_transpo"/>
    <property type="match status" value="1"/>
</dbReference>
<evidence type="ECO:0000256" key="2">
    <source>
        <dbReference type="ARBA" id="ARBA00007168"/>
    </source>
</evidence>
<feature type="transmembrane region" description="Helical" evidence="6">
    <location>
        <begin position="195"/>
        <end position="225"/>
    </location>
</feature>
<evidence type="ECO:0000256" key="3">
    <source>
        <dbReference type="ARBA" id="ARBA00022692"/>
    </source>
</evidence>
<accession>A0A024GDA8</accession>
<comment type="similarity">
    <text evidence="2 6">Belongs to the CTL (choline transporter-like) family.</text>
</comment>
<dbReference type="PANTHER" id="PTHR12385">
    <property type="entry name" value="CHOLINE TRANSPORTER-LIKE (SLC FAMILY 44)"/>
    <property type="match status" value="1"/>
</dbReference>
<dbReference type="Proteomes" id="UP000053237">
    <property type="component" value="Unassembled WGS sequence"/>
</dbReference>
<comment type="function">
    <text evidence="6">Choline transporter.</text>
</comment>
<dbReference type="GO" id="GO:0022857">
    <property type="term" value="F:transmembrane transporter activity"/>
    <property type="evidence" value="ECO:0007669"/>
    <property type="project" value="UniProtKB-UniRule"/>
</dbReference>
<feature type="transmembrane region" description="Helical" evidence="6">
    <location>
        <begin position="145"/>
        <end position="174"/>
    </location>
</feature>
<dbReference type="EMBL" id="CAIX01000080">
    <property type="protein sequence ID" value="CCI44836.1"/>
    <property type="molecule type" value="Genomic_DNA"/>
</dbReference>
<keyword evidence="4 6" id="KW-1133">Transmembrane helix</keyword>
<dbReference type="InParanoid" id="A0A024GDA8"/>
<keyword evidence="8" id="KW-1185">Reference proteome</keyword>
<dbReference type="AlphaFoldDB" id="A0A024GDA8"/>
<comment type="subcellular location">
    <subcellularLocation>
        <location evidence="6">Cell membrane</location>
        <topology evidence="6">Multi-pass membrane protein</topology>
    </subcellularLocation>
    <subcellularLocation>
        <location evidence="1">Membrane</location>
        <topology evidence="1">Multi-pass membrane protein</topology>
    </subcellularLocation>
</comment>
<evidence type="ECO:0000313" key="8">
    <source>
        <dbReference type="Proteomes" id="UP000053237"/>
    </source>
</evidence>
<dbReference type="PANTHER" id="PTHR12385:SF4">
    <property type="entry name" value="PROTEIN PNS1"/>
    <property type="match status" value="1"/>
</dbReference>
<organism evidence="7 8">
    <name type="scientific">Albugo candida</name>
    <dbReference type="NCBI Taxonomy" id="65357"/>
    <lineage>
        <taxon>Eukaryota</taxon>
        <taxon>Sar</taxon>
        <taxon>Stramenopiles</taxon>
        <taxon>Oomycota</taxon>
        <taxon>Peronosporomycetes</taxon>
        <taxon>Albuginales</taxon>
        <taxon>Albuginaceae</taxon>
        <taxon>Albugo</taxon>
    </lineage>
</organism>
<dbReference type="OrthoDB" id="44736at2759"/>
<comment type="caution">
    <text evidence="7">The sequence shown here is derived from an EMBL/GenBank/DDBJ whole genome shotgun (WGS) entry which is preliminary data.</text>
</comment>
<reference evidence="7 8" key="1">
    <citation type="submission" date="2012-05" db="EMBL/GenBank/DDBJ databases">
        <title>Recombination and specialization in a pathogen metapopulation.</title>
        <authorList>
            <person name="Gardiner A."/>
            <person name="Kemen E."/>
            <person name="Schultz-Larsen T."/>
            <person name="MacLean D."/>
            <person name="Van Oosterhout C."/>
            <person name="Jones J.D.G."/>
        </authorList>
    </citation>
    <scope>NUCLEOTIDE SEQUENCE [LARGE SCALE GENOMIC DNA]</scope>
    <source>
        <strain evidence="7 8">Ac Nc2</strain>
    </source>
</reference>
<comment type="caution">
    <text evidence="6">Lacks conserved residue(s) required for the propagation of feature annotation.</text>
</comment>
<evidence type="ECO:0000256" key="5">
    <source>
        <dbReference type="ARBA" id="ARBA00023136"/>
    </source>
</evidence>
<dbReference type="GO" id="GO:0005886">
    <property type="term" value="C:plasma membrane"/>
    <property type="evidence" value="ECO:0007669"/>
    <property type="project" value="UniProtKB-SubCell"/>
</dbReference>
<sequence>MTQNERTLDGRAEHVDEVMEELTLSPTVEEESSGVSRLIPLSNDQVDSSFKRPLTSDSFYFRDPLFAGIFIINILLSIAISEFIRDNDEAGDKTSLKRDIATKLHSVSAVTTMFSIVWVSLFVFVPRNHFLKAFSAFSLTCLLMYGIRLFFLSTISAILFGILFSVGLLADVMWTVKSRNRMEFTAVLFDLIIDFFIKFSSLALLTIGILIVYTIWTCWIGTTVAALNENDSPWQFSMLLLYFQFYWISNVFKYILTVVVAGATIVWYFENDSTRIARENISDHELDADSEPIQWHRLATANYKLVLHYFRCSVTTSFGSICIGSLLCPIAEVVRAYLECLQCSRISCVKRFAASQSAKLKNFVHAYHPYAFAHIAAHGKAFNLAAQDAWNLIDSQGVEGIIADDLTSKFLSLNTKGWAALMSTLCSFAFQDSKHEFFLTLLSFVLSYSTLSIIMRIIGAVVDTLCICFAENPSQLTQLHPIIYHRFMRLSEVKSFRDHKAPFSGI</sequence>
<evidence type="ECO:0000256" key="1">
    <source>
        <dbReference type="ARBA" id="ARBA00004141"/>
    </source>
</evidence>
<proteinExistence type="inferred from homology"/>
<gene>
    <name evidence="7" type="ORF">BN9_056600</name>
</gene>
<keyword evidence="3 6" id="KW-0812">Transmembrane</keyword>
<feature type="transmembrane region" description="Helical" evidence="6">
    <location>
        <begin position="245"/>
        <end position="269"/>
    </location>
</feature>
<feature type="transmembrane region" description="Helical" evidence="6">
    <location>
        <begin position="65"/>
        <end position="84"/>
    </location>
</feature>